<dbReference type="AlphaFoldDB" id="A0A9D4ITH7"/>
<dbReference type="EMBL" id="JAIWYP010000008">
    <property type="protein sequence ID" value="KAH3784399.1"/>
    <property type="molecule type" value="Genomic_DNA"/>
</dbReference>
<accession>A0A9D4ITH7</accession>
<organism evidence="1 2">
    <name type="scientific">Dreissena polymorpha</name>
    <name type="common">Zebra mussel</name>
    <name type="synonym">Mytilus polymorpha</name>
    <dbReference type="NCBI Taxonomy" id="45954"/>
    <lineage>
        <taxon>Eukaryota</taxon>
        <taxon>Metazoa</taxon>
        <taxon>Spiralia</taxon>
        <taxon>Lophotrochozoa</taxon>
        <taxon>Mollusca</taxon>
        <taxon>Bivalvia</taxon>
        <taxon>Autobranchia</taxon>
        <taxon>Heteroconchia</taxon>
        <taxon>Euheterodonta</taxon>
        <taxon>Imparidentia</taxon>
        <taxon>Neoheterodontei</taxon>
        <taxon>Myida</taxon>
        <taxon>Dreissenoidea</taxon>
        <taxon>Dreissenidae</taxon>
        <taxon>Dreissena</taxon>
    </lineage>
</organism>
<evidence type="ECO:0000313" key="2">
    <source>
        <dbReference type="Proteomes" id="UP000828390"/>
    </source>
</evidence>
<keyword evidence="2" id="KW-1185">Reference proteome</keyword>
<sequence>MSVSEEINECLDRTRDYSAHKDPLHEAIQRIEDRLSKIEFNQGSFRGRSATTKTSIRFPPPEVSFLPYQANIEQSSDLPHLANPFTLGPDS</sequence>
<reference evidence="1" key="1">
    <citation type="journal article" date="2019" name="bioRxiv">
        <title>The Genome of the Zebra Mussel, Dreissena polymorpha: A Resource for Invasive Species Research.</title>
        <authorList>
            <person name="McCartney M.A."/>
            <person name="Auch B."/>
            <person name="Kono T."/>
            <person name="Mallez S."/>
            <person name="Zhang Y."/>
            <person name="Obille A."/>
            <person name="Becker A."/>
            <person name="Abrahante J.E."/>
            <person name="Garbe J."/>
            <person name="Badalamenti J.P."/>
            <person name="Herman A."/>
            <person name="Mangelson H."/>
            <person name="Liachko I."/>
            <person name="Sullivan S."/>
            <person name="Sone E.D."/>
            <person name="Koren S."/>
            <person name="Silverstein K.A.T."/>
            <person name="Beckman K.B."/>
            <person name="Gohl D.M."/>
        </authorList>
    </citation>
    <scope>NUCLEOTIDE SEQUENCE</scope>
    <source>
        <strain evidence="1">Duluth1</strain>
        <tissue evidence="1">Whole animal</tissue>
    </source>
</reference>
<reference evidence="1" key="2">
    <citation type="submission" date="2020-11" db="EMBL/GenBank/DDBJ databases">
        <authorList>
            <person name="McCartney M.A."/>
            <person name="Auch B."/>
            <person name="Kono T."/>
            <person name="Mallez S."/>
            <person name="Becker A."/>
            <person name="Gohl D.M."/>
            <person name="Silverstein K.A.T."/>
            <person name="Koren S."/>
            <person name="Bechman K.B."/>
            <person name="Herman A."/>
            <person name="Abrahante J.E."/>
            <person name="Garbe J."/>
        </authorList>
    </citation>
    <scope>NUCLEOTIDE SEQUENCE</scope>
    <source>
        <strain evidence="1">Duluth1</strain>
        <tissue evidence="1">Whole animal</tissue>
    </source>
</reference>
<gene>
    <name evidence="1" type="ORF">DPMN_162353</name>
</gene>
<evidence type="ECO:0000313" key="1">
    <source>
        <dbReference type="EMBL" id="KAH3784399.1"/>
    </source>
</evidence>
<proteinExistence type="predicted"/>
<comment type="caution">
    <text evidence="1">The sequence shown here is derived from an EMBL/GenBank/DDBJ whole genome shotgun (WGS) entry which is preliminary data.</text>
</comment>
<protein>
    <submittedName>
        <fullName evidence="1">Uncharacterized protein</fullName>
    </submittedName>
</protein>
<name>A0A9D4ITH7_DREPO</name>
<dbReference type="Proteomes" id="UP000828390">
    <property type="component" value="Unassembled WGS sequence"/>
</dbReference>